<name>A0A4Y2U694_ARAVE</name>
<sequence>MERSDIVPRMRFLRKMHNMRNNSLSRPVIYLDETWVNTNHSSKFIWQSSTSQGGLKVLLGKASRLIICRARTADQGFIPSAQLVFQSKSTVDYHKEMNSKVLKSGFSIY</sequence>
<reference evidence="1 2" key="1">
    <citation type="journal article" date="2019" name="Sci. Rep.">
        <title>Orb-weaving spider Araneus ventricosus genome elucidates the spidroin gene catalogue.</title>
        <authorList>
            <person name="Kono N."/>
            <person name="Nakamura H."/>
            <person name="Ohtoshi R."/>
            <person name="Moran D.A.P."/>
            <person name="Shinohara A."/>
            <person name="Yoshida Y."/>
            <person name="Fujiwara M."/>
            <person name="Mori M."/>
            <person name="Tomita M."/>
            <person name="Arakawa K."/>
        </authorList>
    </citation>
    <scope>NUCLEOTIDE SEQUENCE [LARGE SCALE GENOMIC DNA]</scope>
</reference>
<dbReference type="Proteomes" id="UP000499080">
    <property type="component" value="Unassembled WGS sequence"/>
</dbReference>
<dbReference type="OrthoDB" id="7460492at2759"/>
<organism evidence="1 2">
    <name type="scientific">Araneus ventricosus</name>
    <name type="common">Orbweaver spider</name>
    <name type="synonym">Epeira ventricosa</name>
    <dbReference type="NCBI Taxonomy" id="182803"/>
    <lineage>
        <taxon>Eukaryota</taxon>
        <taxon>Metazoa</taxon>
        <taxon>Ecdysozoa</taxon>
        <taxon>Arthropoda</taxon>
        <taxon>Chelicerata</taxon>
        <taxon>Arachnida</taxon>
        <taxon>Araneae</taxon>
        <taxon>Araneomorphae</taxon>
        <taxon>Entelegynae</taxon>
        <taxon>Araneoidea</taxon>
        <taxon>Araneidae</taxon>
        <taxon>Araneus</taxon>
    </lineage>
</organism>
<protein>
    <recommendedName>
        <fullName evidence="3">DDE-1 domain-containing protein</fullName>
    </recommendedName>
</protein>
<accession>A0A4Y2U694</accession>
<gene>
    <name evidence="1" type="ORF">AVEN_243075_1</name>
</gene>
<evidence type="ECO:0000313" key="2">
    <source>
        <dbReference type="Proteomes" id="UP000499080"/>
    </source>
</evidence>
<dbReference type="AlphaFoldDB" id="A0A4Y2U694"/>
<keyword evidence="2" id="KW-1185">Reference proteome</keyword>
<evidence type="ECO:0000313" key="1">
    <source>
        <dbReference type="EMBL" id="GBO08338.1"/>
    </source>
</evidence>
<evidence type="ECO:0008006" key="3">
    <source>
        <dbReference type="Google" id="ProtNLM"/>
    </source>
</evidence>
<dbReference type="EMBL" id="BGPR01034115">
    <property type="protein sequence ID" value="GBO08338.1"/>
    <property type="molecule type" value="Genomic_DNA"/>
</dbReference>
<proteinExistence type="predicted"/>
<comment type="caution">
    <text evidence="1">The sequence shown here is derived from an EMBL/GenBank/DDBJ whole genome shotgun (WGS) entry which is preliminary data.</text>
</comment>